<reference evidence="1 2" key="1">
    <citation type="submission" date="2022-05" db="EMBL/GenBank/DDBJ databases">
        <authorList>
            <consortium name="Genoscope - CEA"/>
            <person name="William W."/>
        </authorList>
    </citation>
    <scope>NUCLEOTIDE SEQUENCE [LARGE SCALE GENOMIC DNA]</scope>
</reference>
<comment type="caution">
    <text evidence="1">The sequence shown here is derived from an EMBL/GenBank/DDBJ whole genome shotgun (WGS) entry which is preliminary data.</text>
</comment>
<feature type="non-terminal residue" evidence="1">
    <location>
        <position position="117"/>
    </location>
</feature>
<evidence type="ECO:0000313" key="1">
    <source>
        <dbReference type="EMBL" id="CAH3190322.1"/>
    </source>
</evidence>
<name>A0ABN8SF54_9CNID</name>
<dbReference type="EMBL" id="CALNXK010000842">
    <property type="protein sequence ID" value="CAH3190322.1"/>
    <property type="molecule type" value="Genomic_DNA"/>
</dbReference>
<keyword evidence="2" id="KW-1185">Reference proteome</keyword>
<organism evidence="1 2">
    <name type="scientific">Porites lobata</name>
    <dbReference type="NCBI Taxonomy" id="104759"/>
    <lineage>
        <taxon>Eukaryota</taxon>
        <taxon>Metazoa</taxon>
        <taxon>Cnidaria</taxon>
        <taxon>Anthozoa</taxon>
        <taxon>Hexacorallia</taxon>
        <taxon>Scleractinia</taxon>
        <taxon>Fungiina</taxon>
        <taxon>Poritidae</taxon>
        <taxon>Porites</taxon>
    </lineage>
</organism>
<accession>A0ABN8SF54</accession>
<evidence type="ECO:0000313" key="2">
    <source>
        <dbReference type="Proteomes" id="UP001159405"/>
    </source>
</evidence>
<sequence length="117" mass="13341">MRTFIELCKNKDKYLNDCYLKELTGLDDYGFEAGIVDTIKPGTYSTICHIFALSNILGFPIQTVYSEVKGSLVNRNYVNVLITPSQMQHPTVAYIMWTHTSNVDLHGWTPNHFVPLI</sequence>
<proteinExistence type="predicted"/>
<gene>
    <name evidence="1" type="ORF">PLOB_00046803</name>
</gene>
<dbReference type="Proteomes" id="UP001159405">
    <property type="component" value="Unassembled WGS sequence"/>
</dbReference>
<protein>
    <submittedName>
        <fullName evidence="1">Uncharacterized protein</fullName>
    </submittedName>
</protein>